<sequence length="150" mass="15578">MTDTTKDADKANEQALKAQAEAAELQRKADEVAAGTTPEQKKADAAAQRADDLLAKAAEAGVVDEAAKAVPTTAVDAGVLAIVPAGTMAGDHRAQKFGNDPSNPKPAPGVDMEAAKVKLVIQKPEPEGKVFCEVPEAMVGDYERAGWNRA</sequence>
<feature type="compositionally biased region" description="Basic and acidic residues" evidence="1">
    <location>
        <begin position="1"/>
        <end position="12"/>
    </location>
</feature>
<evidence type="ECO:0000313" key="3">
    <source>
        <dbReference type="Proteomes" id="UP000464787"/>
    </source>
</evidence>
<dbReference type="RefSeq" id="WP_160553919.1">
    <property type="nucleotide sequence ID" value="NZ_CP047650.1"/>
</dbReference>
<proteinExistence type="predicted"/>
<name>A0A857JBI3_9BURK</name>
<feature type="compositionally biased region" description="Low complexity" evidence="1">
    <location>
        <begin position="13"/>
        <end position="23"/>
    </location>
</feature>
<accession>A0A857JBI3</accession>
<dbReference type="AlphaFoldDB" id="A0A857JBI3"/>
<dbReference type="Proteomes" id="UP000464787">
    <property type="component" value="Chromosome"/>
</dbReference>
<evidence type="ECO:0000256" key="1">
    <source>
        <dbReference type="SAM" id="MobiDB-lite"/>
    </source>
</evidence>
<dbReference type="KEGG" id="xyk:GT347_20275"/>
<evidence type="ECO:0000313" key="2">
    <source>
        <dbReference type="EMBL" id="QHJ00109.1"/>
    </source>
</evidence>
<keyword evidence="3" id="KW-1185">Reference proteome</keyword>
<gene>
    <name evidence="2" type="ORF">GT347_20275</name>
</gene>
<reference evidence="2 3" key="1">
    <citation type="submission" date="2020-01" db="EMBL/GenBank/DDBJ databases">
        <title>Genome sequencing of strain KACC 21265.</title>
        <authorList>
            <person name="Heo J."/>
            <person name="Kim S.-J."/>
            <person name="Kim J.-S."/>
            <person name="Hong S.-B."/>
            <person name="Kwon S.-W."/>
        </authorList>
    </citation>
    <scope>NUCLEOTIDE SEQUENCE [LARGE SCALE GENOMIC DNA]</scope>
    <source>
        <strain evidence="2 3">KACC 21265</strain>
    </source>
</reference>
<feature type="compositionally biased region" description="Basic and acidic residues" evidence="1">
    <location>
        <begin position="39"/>
        <end position="48"/>
    </location>
</feature>
<feature type="region of interest" description="Disordered" evidence="1">
    <location>
        <begin position="1"/>
        <end position="48"/>
    </location>
</feature>
<dbReference type="EMBL" id="CP047650">
    <property type="protein sequence ID" value="QHJ00109.1"/>
    <property type="molecule type" value="Genomic_DNA"/>
</dbReference>
<organism evidence="2 3">
    <name type="scientific">Xylophilus rhododendri</name>
    <dbReference type="NCBI Taxonomy" id="2697032"/>
    <lineage>
        <taxon>Bacteria</taxon>
        <taxon>Pseudomonadati</taxon>
        <taxon>Pseudomonadota</taxon>
        <taxon>Betaproteobacteria</taxon>
        <taxon>Burkholderiales</taxon>
        <taxon>Xylophilus</taxon>
    </lineage>
</organism>
<protein>
    <submittedName>
        <fullName evidence="2">Uncharacterized protein</fullName>
    </submittedName>
</protein>